<evidence type="ECO:0000256" key="1">
    <source>
        <dbReference type="SAM" id="MobiDB-lite"/>
    </source>
</evidence>
<dbReference type="EMBL" id="ML119108">
    <property type="protein sequence ID" value="RPB16637.1"/>
    <property type="molecule type" value="Genomic_DNA"/>
</dbReference>
<reference evidence="2 3" key="1">
    <citation type="journal article" date="2018" name="Nat. Ecol. Evol.">
        <title>Pezizomycetes genomes reveal the molecular basis of ectomycorrhizal truffle lifestyle.</title>
        <authorList>
            <person name="Murat C."/>
            <person name="Payen T."/>
            <person name="Noel B."/>
            <person name="Kuo A."/>
            <person name="Morin E."/>
            <person name="Chen J."/>
            <person name="Kohler A."/>
            <person name="Krizsan K."/>
            <person name="Balestrini R."/>
            <person name="Da Silva C."/>
            <person name="Montanini B."/>
            <person name="Hainaut M."/>
            <person name="Levati E."/>
            <person name="Barry K.W."/>
            <person name="Belfiori B."/>
            <person name="Cichocki N."/>
            <person name="Clum A."/>
            <person name="Dockter R.B."/>
            <person name="Fauchery L."/>
            <person name="Guy J."/>
            <person name="Iotti M."/>
            <person name="Le Tacon F."/>
            <person name="Lindquist E.A."/>
            <person name="Lipzen A."/>
            <person name="Malagnac F."/>
            <person name="Mello A."/>
            <person name="Molinier V."/>
            <person name="Miyauchi S."/>
            <person name="Poulain J."/>
            <person name="Riccioni C."/>
            <person name="Rubini A."/>
            <person name="Sitrit Y."/>
            <person name="Splivallo R."/>
            <person name="Traeger S."/>
            <person name="Wang M."/>
            <person name="Zifcakova L."/>
            <person name="Wipf D."/>
            <person name="Zambonelli A."/>
            <person name="Paolocci F."/>
            <person name="Nowrousian M."/>
            <person name="Ottonello S."/>
            <person name="Baldrian P."/>
            <person name="Spatafora J.W."/>
            <person name="Henrissat B."/>
            <person name="Nagy L.G."/>
            <person name="Aury J.M."/>
            <person name="Wincker P."/>
            <person name="Grigoriev I.V."/>
            <person name="Bonfante P."/>
            <person name="Martin F.M."/>
        </authorList>
    </citation>
    <scope>NUCLEOTIDE SEQUENCE [LARGE SCALE GENOMIC DNA]</scope>
    <source>
        <strain evidence="2 3">CCBAS932</strain>
    </source>
</reference>
<evidence type="ECO:0000313" key="3">
    <source>
        <dbReference type="Proteomes" id="UP000277580"/>
    </source>
</evidence>
<gene>
    <name evidence="2" type="ORF">P167DRAFT_562164</name>
</gene>
<sequence>MVFKNSSLKTPIEYYNYRSLQTSSLSTAEPVPTRAPRTPHAHAPMTSTKRGFIMTPIDQGFNDIGSSQSSLFSIAIRFHPNPDPDPDKRSSRDDDVSTARVQAEKLSRKNSVSGAWHSLRASLPAAQLTGPGADPSQERLKSIPTALWQNRSPSLFAAVG</sequence>
<accession>A0A3N4L1E5</accession>
<feature type="region of interest" description="Disordered" evidence="1">
    <location>
        <begin position="23"/>
        <end position="45"/>
    </location>
</feature>
<name>A0A3N4L1E5_9PEZI</name>
<protein>
    <submittedName>
        <fullName evidence="2">Uncharacterized protein</fullName>
    </submittedName>
</protein>
<evidence type="ECO:0000313" key="2">
    <source>
        <dbReference type="EMBL" id="RPB16637.1"/>
    </source>
</evidence>
<dbReference type="Proteomes" id="UP000277580">
    <property type="component" value="Unassembled WGS sequence"/>
</dbReference>
<proteinExistence type="predicted"/>
<feature type="compositionally biased region" description="Basic and acidic residues" evidence="1">
    <location>
        <begin position="80"/>
        <end position="107"/>
    </location>
</feature>
<feature type="region of interest" description="Disordered" evidence="1">
    <location>
        <begin position="76"/>
        <end position="145"/>
    </location>
</feature>
<organism evidence="2 3">
    <name type="scientific">Morchella conica CCBAS932</name>
    <dbReference type="NCBI Taxonomy" id="1392247"/>
    <lineage>
        <taxon>Eukaryota</taxon>
        <taxon>Fungi</taxon>
        <taxon>Dikarya</taxon>
        <taxon>Ascomycota</taxon>
        <taxon>Pezizomycotina</taxon>
        <taxon>Pezizomycetes</taxon>
        <taxon>Pezizales</taxon>
        <taxon>Morchellaceae</taxon>
        <taxon>Morchella</taxon>
    </lineage>
</organism>
<keyword evidence="3" id="KW-1185">Reference proteome</keyword>
<dbReference type="AlphaFoldDB" id="A0A3N4L1E5"/>
<dbReference type="InParanoid" id="A0A3N4L1E5"/>